<evidence type="ECO:0000313" key="2">
    <source>
        <dbReference type="Proteomes" id="UP000515733"/>
    </source>
</evidence>
<accession>A0A6S6XTX7</accession>
<dbReference type="RefSeq" id="WP_145772183.1">
    <property type="nucleotide sequence ID" value="NZ_LR778301.1"/>
</dbReference>
<dbReference type="InterPro" id="IPR052894">
    <property type="entry name" value="AsmA-related"/>
</dbReference>
<reference evidence="1 2" key="1">
    <citation type="submission" date="2020-03" db="EMBL/GenBank/DDBJ databases">
        <authorList>
            <consortium name="Genoscope - CEA"/>
            <person name="William W."/>
        </authorList>
    </citation>
    <scope>NUCLEOTIDE SEQUENCE [LARGE SCALE GENOMIC DNA]</scope>
    <source>
        <strain evidence="2">DSM 16959</strain>
    </source>
</reference>
<gene>
    <name evidence="1" type="ORF">DENOEST_1050</name>
</gene>
<dbReference type="KEGG" id="doe:DENOEST_1050"/>
<dbReference type="InterPro" id="IPR008023">
    <property type="entry name" value="DUF748"/>
</dbReference>
<keyword evidence="2" id="KW-1185">Reference proteome</keyword>
<proteinExistence type="predicted"/>
<evidence type="ECO:0000313" key="1">
    <source>
        <dbReference type="EMBL" id="CAB1368215.1"/>
    </source>
</evidence>
<dbReference type="Proteomes" id="UP000515733">
    <property type="component" value="Chromosome"/>
</dbReference>
<dbReference type="PANTHER" id="PTHR30441:SF8">
    <property type="entry name" value="DUF748 DOMAIN-CONTAINING PROTEIN"/>
    <property type="match status" value="1"/>
</dbReference>
<dbReference type="GO" id="GO:0005886">
    <property type="term" value="C:plasma membrane"/>
    <property type="evidence" value="ECO:0007669"/>
    <property type="project" value="TreeGrafter"/>
</dbReference>
<dbReference type="OrthoDB" id="9757969at2"/>
<dbReference type="PANTHER" id="PTHR30441">
    <property type="entry name" value="DUF748 DOMAIN-CONTAINING PROTEIN"/>
    <property type="match status" value="1"/>
</dbReference>
<dbReference type="AlphaFoldDB" id="A0A6S6XTX7"/>
<dbReference type="EMBL" id="LR778301">
    <property type="protein sequence ID" value="CAB1368215.1"/>
    <property type="molecule type" value="Genomic_DNA"/>
</dbReference>
<organism evidence="1 2">
    <name type="scientific">Denitratisoma oestradiolicum</name>
    <dbReference type="NCBI Taxonomy" id="311182"/>
    <lineage>
        <taxon>Bacteria</taxon>
        <taxon>Pseudomonadati</taxon>
        <taxon>Pseudomonadota</taxon>
        <taxon>Betaproteobacteria</taxon>
        <taxon>Nitrosomonadales</taxon>
        <taxon>Sterolibacteriaceae</taxon>
        <taxon>Denitratisoma</taxon>
    </lineage>
</organism>
<protein>
    <submittedName>
        <fullName evidence="1">AsmA family protein</fullName>
    </submittedName>
</protein>
<name>A0A6S6XTX7_9PROT</name>
<sequence>MGHRASTTASRFVKAGRWLAGILLLLLLLSGLLGYFWLPGFAKLRLETLLSETLHRPVSIERVTVSPYALSVAIEGFKAGDVLSVARLYLDVSAASLLRGMPVVSELRVEQPRLHLVRDSAGRLNIADLLTAGRPDQPDGPPPAFAVSNILLQGGQVELEDRGVGRTQRLSEISLAVPFITTADSRQDLFVEPRFSARLNGAALSLSGRLRPFAAERDGTLELILNDLELLNPMAYARVPLALHGARLETRLKIGFSAPRGKTPVLTVTGDAALQGVKAELLDGRLQLRAGRVVADGIAVDLARQRIGLKSLALVADKAPGLALRRRGASGDFLRLGRLGLRDLVVDMKQRRISVAEARLDGPYLSVRRTRAGGLDLTELTAADPGAKPSAAAGDATTSAAPWSWSLAHFILGEGRLAYADDTLPEVKPLILTGLSVDTGRLANDGAGPAPVKAGASVNGRGRLDLKGKLSLQGEGELLVEARQVDLVALQGWVVDRFNALLTRGELGFKGRASFQAGRAAVTGDLTLGNVNVLDRGNAEDLLRWKRLRLARLSLSTAPLSVQVGEVALNDFFAEVLINEQGQLNLRNMVKAEPAPVGPAPVDPVVEPTAKSSPADIRIGRVRLSGGEVNFTDRFIRPNYSARLTNLEGRVDALVAGTLSSVELQGNVDGSAPLKIQGRIDPLSSPPGLDIQASARGIDMPGFSAYSGRYVGYAIEKGKLSLEVKYKVEQGQLTAENKLFLDQLTFGEKVESPDALSVPVNLAVALLKNSRGEIDIHLPISGSLDDPQFSVGGIVVKMLVNLVVKAVTSPFALLGSLFGGGEDLSHVIFTPGQESLTPETEARLQALAKAMADRPALTLEVSGRADPEQDKAGIKRATLDRKIRARKLEDQARRAEASASLDEVAISAAEYPVYLEKVYQGEKIPDKPRNLIGLAKSLPSAEMEARLLAAFPAGETELHALAEQRGRRIQSWLLEMGKVPAQRVFLLAPRVEAGADKSPGNRVDFSLR</sequence>
<dbReference type="Pfam" id="PF05359">
    <property type="entry name" value="DUF748"/>
    <property type="match status" value="2"/>
</dbReference>
<dbReference type="GO" id="GO:0090313">
    <property type="term" value="P:regulation of protein targeting to membrane"/>
    <property type="evidence" value="ECO:0007669"/>
    <property type="project" value="TreeGrafter"/>
</dbReference>